<dbReference type="AlphaFoldDB" id="A0A1T5I5I0"/>
<reference evidence="1 2" key="1">
    <citation type="submission" date="2017-02" db="EMBL/GenBank/DDBJ databases">
        <authorList>
            <person name="Peterson S.W."/>
        </authorList>
    </citation>
    <scope>NUCLEOTIDE SEQUENCE [LARGE SCALE GENOMIC DNA]</scope>
    <source>
        <strain evidence="2">type strain: NCCB 100098</strain>
    </source>
</reference>
<dbReference type="Proteomes" id="UP000189966">
    <property type="component" value="Unassembled WGS sequence"/>
</dbReference>
<accession>A0A1T5I5I0</accession>
<sequence length="50" mass="5911">MKFCAEIEVLQGDEYITYYVKGANKSMRDKAIDRLLEDGGEITFEKYWIE</sequence>
<organism evidence="1 2">
    <name type="scientific">Photobacterium piscicola</name>
    <dbReference type="NCBI Taxonomy" id="1378299"/>
    <lineage>
        <taxon>Bacteria</taxon>
        <taxon>Pseudomonadati</taxon>
        <taxon>Pseudomonadota</taxon>
        <taxon>Gammaproteobacteria</taxon>
        <taxon>Vibrionales</taxon>
        <taxon>Vibrionaceae</taxon>
        <taxon>Photobacterium</taxon>
    </lineage>
</organism>
<protein>
    <submittedName>
        <fullName evidence="1">Uncharacterized protein</fullName>
    </submittedName>
</protein>
<name>A0A1T5I5I0_9GAMM</name>
<dbReference type="EMBL" id="FUZI01000014">
    <property type="protein sequence ID" value="SKC34216.1"/>
    <property type="molecule type" value="Genomic_DNA"/>
</dbReference>
<evidence type="ECO:0000313" key="1">
    <source>
        <dbReference type="EMBL" id="SKC34216.1"/>
    </source>
</evidence>
<evidence type="ECO:0000313" key="2">
    <source>
        <dbReference type="Proteomes" id="UP000189966"/>
    </source>
</evidence>
<gene>
    <name evidence="1" type="ORF">CZ809_03828</name>
</gene>
<proteinExistence type="predicted"/>
<dbReference type="RefSeq" id="WP_159447957.1">
    <property type="nucleotide sequence ID" value="NZ_FUZI01000014.1"/>
</dbReference>